<organism evidence="1">
    <name type="scientific">uncultured marine thaumarchaeote KM3_03_F11</name>
    <dbReference type="NCBI Taxonomy" id="1455961"/>
    <lineage>
        <taxon>Archaea</taxon>
        <taxon>Nitrososphaerota</taxon>
        <taxon>environmental samples</taxon>
    </lineage>
</organism>
<name>A0A075G7N8_9ARCH</name>
<dbReference type="InterPro" id="IPR046275">
    <property type="entry name" value="DUF6308"/>
</dbReference>
<dbReference type="AlphaFoldDB" id="A0A075G7N8"/>
<sequence>MSQTSFMFSNGKSILNPEDRIREYCEIEIYQGYDDKHSITNKITRSDIDAANKLYARIDMYDKDESKRILEQSPDLEPLPNLDLESISEPDWKILKNKIKQIFYKFISIKGVGLAKTVKLLHLKRPGLFPIFDSHVVKFLTGVDAGDFEWPLEQAKVGIQTLEIARKDIMNNIEILSNTQQNITDLPIPMTNARLYDILCWTEEKWVVRKNRNAPGGTALKSVP</sequence>
<protein>
    <submittedName>
        <fullName evidence="1">Uncharacterized protein</fullName>
    </submittedName>
</protein>
<accession>A0A075G7N8</accession>
<proteinExistence type="predicted"/>
<dbReference type="EMBL" id="KF900520">
    <property type="protein sequence ID" value="AIE97951.1"/>
    <property type="molecule type" value="Genomic_DNA"/>
</dbReference>
<evidence type="ECO:0000313" key="1">
    <source>
        <dbReference type="EMBL" id="AIE97951.1"/>
    </source>
</evidence>
<reference evidence="1" key="1">
    <citation type="journal article" date="2014" name="Genome Biol. Evol.">
        <title>Pangenome evidence for extensive interdomain horizontal transfer affecting lineage core and shell genes in uncultured planktonic thaumarchaeota and euryarchaeota.</title>
        <authorList>
            <person name="Deschamps P."/>
            <person name="Zivanovic Y."/>
            <person name="Moreira D."/>
            <person name="Rodriguez-Valera F."/>
            <person name="Lopez-Garcia P."/>
        </authorList>
    </citation>
    <scope>NUCLEOTIDE SEQUENCE</scope>
</reference>
<dbReference type="Pfam" id="PF19827">
    <property type="entry name" value="DUF6308"/>
    <property type="match status" value="1"/>
</dbReference>